<dbReference type="PANTHER" id="PTHR30265">
    <property type="entry name" value="RHO-INTERACTING TRANSCRIPTION TERMINATION FACTOR NUSG"/>
    <property type="match status" value="1"/>
</dbReference>
<dbReference type="SUPFAM" id="SSF82679">
    <property type="entry name" value="N-utilization substance G protein NusG, N-terminal domain"/>
    <property type="match status" value="1"/>
</dbReference>
<dbReference type="InterPro" id="IPR036735">
    <property type="entry name" value="NGN_dom_sf"/>
</dbReference>
<dbReference type="GO" id="GO:0031564">
    <property type="term" value="P:transcription antitermination"/>
    <property type="evidence" value="ECO:0007669"/>
    <property type="project" value="UniProtKB-KW"/>
</dbReference>
<dbReference type="RefSeq" id="WP_348263794.1">
    <property type="nucleotide sequence ID" value="NZ_CP121196.1"/>
</dbReference>
<keyword evidence="2" id="KW-0805">Transcription regulation</keyword>
<dbReference type="GO" id="GO:0006354">
    <property type="term" value="P:DNA-templated transcription elongation"/>
    <property type="evidence" value="ECO:0007669"/>
    <property type="project" value="InterPro"/>
</dbReference>
<evidence type="ECO:0000256" key="3">
    <source>
        <dbReference type="ARBA" id="ARBA00023163"/>
    </source>
</evidence>
<evidence type="ECO:0000256" key="2">
    <source>
        <dbReference type="ARBA" id="ARBA00023015"/>
    </source>
</evidence>
<dbReference type="AlphaFoldDB" id="A0AAU7DMM4"/>
<dbReference type="Pfam" id="PF02357">
    <property type="entry name" value="NusG"/>
    <property type="match status" value="1"/>
</dbReference>
<feature type="domain" description="NusG-like N-terminal" evidence="4">
    <location>
        <begin position="41"/>
        <end position="139"/>
    </location>
</feature>
<evidence type="ECO:0000256" key="1">
    <source>
        <dbReference type="ARBA" id="ARBA00022814"/>
    </source>
</evidence>
<evidence type="ECO:0000259" key="4">
    <source>
        <dbReference type="SMART" id="SM00738"/>
    </source>
</evidence>
<dbReference type="EMBL" id="CP121196">
    <property type="protein sequence ID" value="XBH18570.1"/>
    <property type="molecule type" value="Genomic_DNA"/>
</dbReference>
<organism evidence="5">
    <name type="scientific">Telmatobacter sp. DSM 110680</name>
    <dbReference type="NCBI Taxonomy" id="3036704"/>
    <lineage>
        <taxon>Bacteria</taxon>
        <taxon>Pseudomonadati</taxon>
        <taxon>Acidobacteriota</taxon>
        <taxon>Terriglobia</taxon>
        <taxon>Terriglobales</taxon>
        <taxon>Acidobacteriaceae</taxon>
        <taxon>Telmatobacter</taxon>
    </lineage>
</organism>
<dbReference type="NCBIfam" id="NF033644">
    <property type="entry name" value="antiterm_UpxY"/>
    <property type="match status" value="1"/>
</dbReference>
<dbReference type="PANTHER" id="PTHR30265:SF4">
    <property type="entry name" value="KOW MOTIF FAMILY PROTEIN, EXPRESSED"/>
    <property type="match status" value="1"/>
</dbReference>
<protein>
    <submittedName>
        <fullName evidence="5">UpxY family transcription antiterminator</fullName>
    </submittedName>
</protein>
<dbReference type="Gene3D" id="3.30.70.940">
    <property type="entry name" value="NusG, N-terminal domain"/>
    <property type="match status" value="1"/>
</dbReference>
<dbReference type="InterPro" id="IPR043425">
    <property type="entry name" value="NusG-like"/>
</dbReference>
<sequence length="232" mass="25855">MQAPRILKGSNSATVDVENSLPSEDGEAMRKTGSDRELAGERRWFAIYTTCRHEKKVAYHLAMREIEHFLPIYRAQHKWKDGSRVVVDLPLFPGYVFVRIDARKRVDVLEVPGVVSMIGTGSRPVALPDLEVETLRLGLDPMKVEPHPLLTVGQQVRIKSGTLAGLEGIVIRKKSGFRVVLTLSLLMQSIAIEVNGDDVELMDAPSSSTETTYQEKYKQNANNTAVENSLQI</sequence>
<proteinExistence type="predicted"/>
<dbReference type="SMART" id="SM00738">
    <property type="entry name" value="NGN"/>
    <property type="match status" value="1"/>
</dbReference>
<dbReference type="InterPro" id="IPR006645">
    <property type="entry name" value="NGN-like_dom"/>
</dbReference>
<accession>A0AAU7DMM4</accession>
<gene>
    <name evidence="5" type="ORF">P8935_04350</name>
</gene>
<keyword evidence="1" id="KW-0889">Transcription antitermination</keyword>
<name>A0AAU7DMM4_9BACT</name>
<evidence type="ECO:0000313" key="5">
    <source>
        <dbReference type="EMBL" id="XBH18570.1"/>
    </source>
</evidence>
<reference evidence="5" key="1">
    <citation type="submission" date="2023-03" db="EMBL/GenBank/DDBJ databases">
        <title>Edaphobacter sp.</title>
        <authorList>
            <person name="Huber K.J."/>
            <person name="Papendorf J."/>
            <person name="Pilke C."/>
            <person name="Bunk B."/>
            <person name="Sproeer C."/>
            <person name="Pester M."/>
        </authorList>
    </citation>
    <scope>NUCLEOTIDE SEQUENCE</scope>
    <source>
        <strain evidence="5">DSM 110680</strain>
    </source>
</reference>
<keyword evidence="3" id="KW-0804">Transcription</keyword>